<feature type="region of interest" description="Disordered" evidence="1">
    <location>
        <begin position="1"/>
        <end position="43"/>
    </location>
</feature>
<protein>
    <submittedName>
        <fullName evidence="2">Uncharacterized protein</fullName>
    </submittedName>
</protein>
<dbReference type="EMBL" id="JABEXW010000237">
    <property type="protein sequence ID" value="KAF4967420.1"/>
    <property type="molecule type" value="Genomic_DNA"/>
</dbReference>
<evidence type="ECO:0000313" key="2">
    <source>
        <dbReference type="EMBL" id="KAF4967420.1"/>
    </source>
</evidence>
<dbReference type="AlphaFoldDB" id="A0A8H4U0W2"/>
<proteinExistence type="predicted"/>
<comment type="caution">
    <text evidence="2">The sequence shown here is derived from an EMBL/GenBank/DDBJ whole genome shotgun (WGS) entry which is preliminary data.</text>
</comment>
<reference evidence="2" key="2">
    <citation type="submission" date="2020-05" db="EMBL/GenBank/DDBJ databases">
        <authorList>
            <person name="Kim H.-S."/>
            <person name="Proctor R.H."/>
            <person name="Brown D.W."/>
        </authorList>
    </citation>
    <scope>NUCLEOTIDE SEQUENCE</scope>
    <source>
        <strain evidence="2">NRRL 20472</strain>
    </source>
</reference>
<keyword evidence="3" id="KW-1185">Reference proteome</keyword>
<accession>A0A8H4U0W2</accession>
<evidence type="ECO:0000256" key="1">
    <source>
        <dbReference type="SAM" id="MobiDB-lite"/>
    </source>
</evidence>
<name>A0A8H4U0W2_9HYPO</name>
<reference evidence="2" key="1">
    <citation type="journal article" date="2020" name="BMC Genomics">
        <title>Correction to: Identification and distribution of gene clusters required for synthesis of sphingolipid metabolism inhibitors in diverse species of the filamentous fungus Fusarium.</title>
        <authorList>
            <person name="Kim H.S."/>
            <person name="Lohmar J.M."/>
            <person name="Busman M."/>
            <person name="Brown D.W."/>
            <person name="Naumann T.A."/>
            <person name="Divon H.H."/>
            <person name="Lysoe E."/>
            <person name="Uhlig S."/>
            <person name="Proctor R.H."/>
        </authorList>
    </citation>
    <scope>NUCLEOTIDE SEQUENCE</scope>
    <source>
        <strain evidence="2">NRRL 20472</strain>
    </source>
</reference>
<organism evidence="2 3">
    <name type="scientific">Fusarium sarcochroum</name>
    <dbReference type="NCBI Taxonomy" id="1208366"/>
    <lineage>
        <taxon>Eukaryota</taxon>
        <taxon>Fungi</taxon>
        <taxon>Dikarya</taxon>
        <taxon>Ascomycota</taxon>
        <taxon>Pezizomycotina</taxon>
        <taxon>Sordariomycetes</taxon>
        <taxon>Hypocreomycetidae</taxon>
        <taxon>Hypocreales</taxon>
        <taxon>Nectriaceae</taxon>
        <taxon>Fusarium</taxon>
        <taxon>Fusarium lateritium species complex</taxon>
    </lineage>
</organism>
<sequence>MDSTNRYSELPEVVVSMNDEQDQNERPPVPPKLPVPTDIPVADGDRYERDARVEGSSRRTSLAPVLCCVCQHSSRKAWNCVYCDDSFCDECWLKERPHRPGKVGIDGRPHEKVDEEVVRRLKKIFNEPTVEEQYGRHRNDIDTTWFGAYKEKGQLFLNSTNRLADILCESQKGAPTDRFPQLVSFVGQAGSGKSTVIKMLIDHQQAWTENPDRFLTPVPGLVGDNMPTTGDVHLYEEPKTYLTQSPIFYADCEGMTGGEQMPRGLARRGKVDSTRDTMERTRLVKKPHKIRWANQLKMGSREFAVKSLFPRILYTFSGVVVFVIREVSLALRTFETEVLTQLVHWVSMSIDESINQPTLPHVVIVANDTDPSIDDKQWDHVIATNGLLKDYDDSAVKVPALTKKLVELTNQGKPTKTTKALLEHYYSSVTLIRIPAKSHYMQIDQQIGKLYGILTDKCKMSHDQKRQVRMLLNAEVLPLYVDSAYDHFSRSIEEPFDFVEEARRRTPVPRTFGRHILNLILTNYNHKSQKCSSIRDFFTGLSRPLAACVMLDAIREKSHGTYSNLLRHTYCSSLQEAMEQFCDKWLRCSHIRDGQKCQNTRNSHKKGHQAISGKVIARGPYETTFIADEFFSKWINEIDEQIYRLDTHCQQSSQQGNAIPRILSDVIAQFNRKRPTQSKFNCVFEESF</sequence>
<dbReference type="Proteomes" id="UP000622797">
    <property type="component" value="Unassembled WGS sequence"/>
</dbReference>
<dbReference type="OrthoDB" id="194358at2759"/>
<gene>
    <name evidence="2" type="ORF">FSARC_5033</name>
</gene>
<evidence type="ECO:0000313" key="3">
    <source>
        <dbReference type="Proteomes" id="UP000622797"/>
    </source>
</evidence>